<dbReference type="PANTHER" id="PTHR43428">
    <property type="entry name" value="ARSENATE REDUCTASE"/>
    <property type="match status" value="1"/>
</dbReference>
<evidence type="ECO:0000313" key="4">
    <source>
        <dbReference type="Proteomes" id="UP000753724"/>
    </source>
</evidence>
<dbReference type="EMBL" id="JAAAPO010000001">
    <property type="protein sequence ID" value="NBC35123.1"/>
    <property type="molecule type" value="Genomic_DNA"/>
</dbReference>
<evidence type="ECO:0000259" key="2">
    <source>
        <dbReference type="SMART" id="SM00226"/>
    </source>
</evidence>
<reference evidence="4" key="1">
    <citation type="submission" date="2020-01" db="EMBL/GenBank/DDBJ databases">
        <title>Sphingomonas sp. strain CSW-10.</title>
        <authorList>
            <person name="Chen W.-M."/>
        </authorList>
    </citation>
    <scope>NUCLEOTIDE SEQUENCE [LARGE SCALE GENOMIC DNA]</scope>
    <source>
        <strain evidence="4">FSY-8</strain>
    </source>
</reference>
<dbReference type="CDD" id="cd16345">
    <property type="entry name" value="LMWP_ArsC"/>
    <property type="match status" value="1"/>
</dbReference>
<gene>
    <name evidence="3" type="ORF">GTZ99_00955</name>
</gene>
<evidence type="ECO:0000256" key="1">
    <source>
        <dbReference type="ARBA" id="ARBA00022849"/>
    </source>
</evidence>
<proteinExistence type="predicted"/>
<keyword evidence="1" id="KW-0059">Arsenical resistance</keyword>
<dbReference type="InterPro" id="IPR023485">
    <property type="entry name" value="Ptyr_pPase"/>
</dbReference>
<dbReference type="Proteomes" id="UP000753724">
    <property type="component" value="Unassembled WGS sequence"/>
</dbReference>
<protein>
    <submittedName>
        <fullName evidence="3">Arsenate reductase ArsC</fullName>
    </submittedName>
</protein>
<organism evidence="3 4">
    <name type="scientific">Novosphingobium ovatum</name>
    <dbReference type="NCBI Taxonomy" id="1908523"/>
    <lineage>
        <taxon>Bacteria</taxon>
        <taxon>Pseudomonadati</taxon>
        <taxon>Pseudomonadota</taxon>
        <taxon>Alphaproteobacteria</taxon>
        <taxon>Sphingomonadales</taxon>
        <taxon>Sphingomonadaceae</taxon>
        <taxon>Novosphingobium</taxon>
    </lineage>
</organism>
<dbReference type="Pfam" id="PF01451">
    <property type="entry name" value="LMWPc"/>
    <property type="match status" value="1"/>
</dbReference>
<dbReference type="SMART" id="SM00226">
    <property type="entry name" value="LMWPc"/>
    <property type="match status" value="1"/>
</dbReference>
<evidence type="ECO:0000313" key="3">
    <source>
        <dbReference type="EMBL" id="NBC35123.1"/>
    </source>
</evidence>
<keyword evidence="4" id="KW-1185">Reference proteome</keyword>
<accession>A0ABW9X9B8</accession>
<name>A0ABW9X9B8_9SPHN</name>
<dbReference type="PANTHER" id="PTHR43428:SF1">
    <property type="entry name" value="ARSENATE REDUCTASE"/>
    <property type="match status" value="1"/>
</dbReference>
<dbReference type="Gene3D" id="3.40.50.2300">
    <property type="match status" value="1"/>
</dbReference>
<dbReference type="RefSeq" id="WP_161716415.1">
    <property type="nucleotide sequence ID" value="NZ_JAAAPO010000001.1"/>
</dbReference>
<sequence length="173" mass="19278">MTDRVFNVLFLCTGNSARSIFAESLLTHLGGGRFRAFSAGSHPKGEVHPMALELLKEYDFPHEGFRSKNWREFEADGAPEMDFVITVCDNAAGETCPVWPGQPMTAHWGIEDPAQVEGPGQKLAFYKAMSHLRRRIELFVSLPTSGLARLELEQRVRKIGKEEGATQMAKDAQ</sequence>
<dbReference type="InterPro" id="IPR036196">
    <property type="entry name" value="Ptyr_pPase_sf"/>
</dbReference>
<comment type="caution">
    <text evidence="3">The sequence shown here is derived from an EMBL/GenBank/DDBJ whole genome shotgun (WGS) entry which is preliminary data.</text>
</comment>
<dbReference type="SUPFAM" id="SSF52788">
    <property type="entry name" value="Phosphotyrosine protein phosphatases I"/>
    <property type="match status" value="1"/>
</dbReference>
<feature type="domain" description="Phosphotyrosine protein phosphatase I" evidence="2">
    <location>
        <begin position="6"/>
        <end position="142"/>
    </location>
</feature>